<organism evidence="2 3">
    <name type="scientific">Candidatus Tenderia electrophaga</name>
    <dbReference type="NCBI Taxonomy" id="1748243"/>
    <lineage>
        <taxon>Bacteria</taxon>
        <taxon>Pseudomonadati</taxon>
        <taxon>Pseudomonadota</taxon>
        <taxon>Gammaproteobacteria</taxon>
        <taxon>Candidatus Tenderiales</taxon>
        <taxon>Candidatus Tenderiaceae</taxon>
        <taxon>Candidatus Tenderia</taxon>
    </lineage>
</organism>
<dbReference type="Proteomes" id="UP000055136">
    <property type="component" value="Chromosome"/>
</dbReference>
<name>A0A0S2TCE3_9GAMM</name>
<sequence length="461" mass="52695">MKLSHTAKKHQHTRVEAYRGNSNSYRFFNLLTSDTLLDKVEALLPEHRERLYPPTETLSMFLAQAMSADRSCQSIVNQAAVQRLAGGFSARSTYTGGYCRARQRLPLTMVAELTQHLGDQLDERAPDEWQWQGRHIRIIDGTTVTMPDTAANQAVFPQQRGQQPGLGFPICRIVGITSLASGALLNAAIGRFNGKGGDEQTLLRAIQNTLQPGDIALGDAFFATYFFIAAMQADGIDILMEQNGSRKRVTDFRLGQRLGERDHLIVIDKPKRRPEWMSEEDYNAAPERLTVREFQAGGKTMITTLDDHNNYPKEKLKALYKMRWHIELDLRNIKDTMGMNVLSCKTPEMAIKEIWIHLLAYNLIRLMMAQSALLADISPRRISFKHCLQIWLIYLQNAQYLDDEYIGYLFRMMVQKKVGNRPGRIEPRAVKRRPKAYPLLTRTRHEARAEVMKNGHPKKLK</sequence>
<dbReference type="Pfam" id="PF01609">
    <property type="entry name" value="DDE_Tnp_1"/>
    <property type="match status" value="1"/>
</dbReference>
<dbReference type="GO" id="GO:0006313">
    <property type="term" value="P:DNA transposition"/>
    <property type="evidence" value="ECO:0007669"/>
    <property type="project" value="InterPro"/>
</dbReference>
<dbReference type="InterPro" id="IPR002559">
    <property type="entry name" value="Transposase_11"/>
</dbReference>
<dbReference type="SUPFAM" id="SSF53098">
    <property type="entry name" value="Ribonuclease H-like"/>
    <property type="match status" value="1"/>
</dbReference>
<feature type="domain" description="Transposase IS4-like" evidence="1">
    <location>
        <begin position="132"/>
        <end position="363"/>
    </location>
</feature>
<evidence type="ECO:0000259" key="1">
    <source>
        <dbReference type="Pfam" id="PF01609"/>
    </source>
</evidence>
<accession>A0A0S2TCE3</accession>
<dbReference type="NCBIfam" id="NF033592">
    <property type="entry name" value="transpos_IS4_1"/>
    <property type="match status" value="1"/>
</dbReference>
<dbReference type="STRING" id="1748243.Tel_06505"/>
<evidence type="ECO:0000313" key="3">
    <source>
        <dbReference type="Proteomes" id="UP000055136"/>
    </source>
</evidence>
<gene>
    <name evidence="2" type="ORF">Tel_06505</name>
</gene>
<dbReference type="EMBL" id="CP013099">
    <property type="protein sequence ID" value="ALP52833.1"/>
    <property type="molecule type" value="Genomic_DNA"/>
</dbReference>
<keyword evidence="3" id="KW-1185">Reference proteome</keyword>
<proteinExistence type="predicted"/>
<protein>
    <submittedName>
        <fullName evidence="2">Transposase</fullName>
    </submittedName>
</protein>
<dbReference type="GO" id="GO:0003677">
    <property type="term" value="F:DNA binding"/>
    <property type="evidence" value="ECO:0007669"/>
    <property type="project" value="InterPro"/>
</dbReference>
<reference evidence="2" key="1">
    <citation type="submission" date="2015-10" db="EMBL/GenBank/DDBJ databases">
        <title>Description of Candidatus Tenderia electrophaga gen. nov, sp. nov., an Uncultivated Electroautotroph from a Biocathode Enrichment.</title>
        <authorList>
            <person name="Eddie B.J."/>
            <person name="Malanoski A.P."/>
            <person name="Wang Z."/>
            <person name="Hall R.J."/>
            <person name="Oh S.D."/>
            <person name="Heiner C."/>
            <person name="Lin B."/>
            <person name="Strycharz-Glaven S.M."/>
        </authorList>
    </citation>
    <scope>NUCLEOTIDE SEQUENCE [LARGE SCALE GENOMIC DNA]</scope>
    <source>
        <strain evidence="2">NRL1</strain>
    </source>
</reference>
<dbReference type="PANTHER" id="PTHR37529">
    <property type="entry name" value="TRANSPOSASE INSG FOR INSERTION SEQUENCE ELEMENT IS4-RELATED"/>
    <property type="match status" value="1"/>
</dbReference>
<dbReference type="KEGG" id="tee:Tel_06505"/>
<dbReference type="PANTHER" id="PTHR37529:SF1">
    <property type="entry name" value="TRANSPOSASE INSG FOR INSERTION SEQUENCE ELEMENT IS4-RELATED"/>
    <property type="match status" value="1"/>
</dbReference>
<dbReference type="InterPro" id="IPR047952">
    <property type="entry name" value="Transpos_IS4"/>
</dbReference>
<dbReference type="GO" id="GO:0004803">
    <property type="term" value="F:transposase activity"/>
    <property type="evidence" value="ECO:0007669"/>
    <property type="project" value="InterPro"/>
</dbReference>
<evidence type="ECO:0000313" key="2">
    <source>
        <dbReference type="EMBL" id="ALP52833.1"/>
    </source>
</evidence>
<dbReference type="AlphaFoldDB" id="A0A0S2TCE3"/>
<dbReference type="InterPro" id="IPR012337">
    <property type="entry name" value="RNaseH-like_sf"/>
</dbReference>